<feature type="signal peptide" evidence="2">
    <location>
        <begin position="1"/>
        <end position="26"/>
    </location>
</feature>
<feature type="region of interest" description="Disordered" evidence="1">
    <location>
        <begin position="82"/>
        <end position="103"/>
    </location>
</feature>
<evidence type="ECO:0000313" key="4">
    <source>
        <dbReference type="Proteomes" id="UP001153069"/>
    </source>
</evidence>
<reference evidence="3" key="1">
    <citation type="submission" date="2020-06" db="EMBL/GenBank/DDBJ databases">
        <authorList>
            <consortium name="Plant Systems Biology data submission"/>
        </authorList>
    </citation>
    <scope>NUCLEOTIDE SEQUENCE</scope>
    <source>
        <strain evidence="3">D6</strain>
    </source>
</reference>
<feature type="region of interest" description="Disordered" evidence="1">
    <location>
        <begin position="416"/>
        <end position="446"/>
    </location>
</feature>
<name>A0A9N8E1C0_9STRA</name>
<evidence type="ECO:0000256" key="1">
    <source>
        <dbReference type="SAM" id="MobiDB-lite"/>
    </source>
</evidence>
<organism evidence="3 4">
    <name type="scientific">Seminavis robusta</name>
    <dbReference type="NCBI Taxonomy" id="568900"/>
    <lineage>
        <taxon>Eukaryota</taxon>
        <taxon>Sar</taxon>
        <taxon>Stramenopiles</taxon>
        <taxon>Ochrophyta</taxon>
        <taxon>Bacillariophyta</taxon>
        <taxon>Bacillariophyceae</taxon>
        <taxon>Bacillariophycidae</taxon>
        <taxon>Naviculales</taxon>
        <taxon>Naviculaceae</taxon>
        <taxon>Seminavis</taxon>
    </lineage>
</organism>
<feature type="chain" id="PRO_5040419838" evidence="2">
    <location>
        <begin position="27"/>
        <end position="446"/>
    </location>
</feature>
<comment type="caution">
    <text evidence="3">The sequence shown here is derived from an EMBL/GenBank/DDBJ whole genome shotgun (WGS) entry which is preliminary data.</text>
</comment>
<feature type="compositionally biased region" description="Acidic residues" evidence="1">
    <location>
        <begin position="416"/>
        <end position="429"/>
    </location>
</feature>
<keyword evidence="2" id="KW-0732">Signal</keyword>
<evidence type="ECO:0000313" key="3">
    <source>
        <dbReference type="EMBL" id="CAB9510929.1"/>
    </source>
</evidence>
<accession>A0A9N8E1C0</accession>
<protein>
    <submittedName>
        <fullName evidence="3">Uncharacterized protein</fullName>
    </submittedName>
</protein>
<evidence type="ECO:0000256" key="2">
    <source>
        <dbReference type="SAM" id="SignalP"/>
    </source>
</evidence>
<sequence length="446" mass="50109">MRVTIAPTSTGLCLSIWAFVLLVAQGYTPSKPPFLTRSDLCGIWKLTQESPADDSPNAQKTAEEQDKSVLVIRLNDDGTFDPYARPEEETLATPPRTSACEDNNNVHSLLGRGGCWEYKDQSLVLAADRPPTKQNYLDKQRIVLDTVLDGKLQVQVSETLTEDSTQSSLFLAEKENSDPSTGAATTKPQLDVHLSIPKGQIVQGKFFYPKKHNAFFDQPMLFQPATVGNFSMQQLLGNLNARLEQEQRRDNNNKPQAKYHKRDFYNRTFYLTATPHPVNRGIAAQDIYYDQETATLDIRVMPLTFYPNNTFSAIGNEKILRGRYGLQGGERDRLWFQVSLFGAGRSAPGSVFSEGRLLSQDDRRAYVGGPIQAYNTTVDNQNRTALFVEGEYCYGSLKAIKRNSMGTFTLQEMLNNDDDQDEMGDDEQAEDRNNDGSSWDDEDAFQ</sequence>
<dbReference type="AlphaFoldDB" id="A0A9N8E1C0"/>
<proteinExistence type="predicted"/>
<feature type="region of interest" description="Disordered" evidence="1">
    <location>
        <begin position="165"/>
        <end position="186"/>
    </location>
</feature>
<dbReference type="Proteomes" id="UP001153069">
    <property type="component" value="Unassembled WGS sequence"/>
</dbReference>
<dbReference type="EMBL" id="CAICTM010000459">
    <property type="protein sequence ID" value="CAB9510929.1"/>
    <property type="molecule type" value="Genomic_DNA"/>
</dbReference>
<dbReference type="OrthoDB" id="47152at2759"/>
<keyword evidence="4" id="KW-1185">Reference proteome</keyword>
<gene>
    <name evidence="3" type="ORF">SEMRO_460_G147420.1</name>
</gene>